<dbReference type="Pfam" id="PF07883">
    <property type="entry name" value="Cupin_2"/>
    <property type="match status" value="1"/>
</dbReference>
<sequence>MEKASVDDVEPGAFGRDVDVRGLSDQLGTSDFSINYFRLEPGEKFSKMVHTHMDQEEVFLIVEGEAKFETVDDEITVGEGEAIRFAPGEFQTGENASNGELVAYAMGAPRDSEDVRVAQECPECGHDNMKVVPVDDDFTLVCPECGTEL</sequence>
<dbReference type="InterPro" id="IPR051610">
    <property type="entry name" value="GPI/OXD"/>
</dbReference>
<dbReference type="EMBL" id="AOHZ01000081">
    <property type="protein sequence ID" value="ELY51751.1"/>
    <property type="molecule type" value="Genomic_DNA"/>
</dbReference>
<evidence type="ECO:0000313" key="4">
    <source>
        <dbReference type="Proteomes" id="UP000011602"/>
    </source>
</evidence>
<dbReference type="InterPro" id="IPR011051">
    <property type="entry name" value="RmlC_Cupin_sf"/>
</dbReference>
<comment type="caution">
    <text evidence="3">The sequence shown here is derived from an EMBL/GenBank/DDBJ whole genome shotgun (WGS) entry which is preliminary data.</text>
</comment>
<evidence type="ECO:0000256" key="1">
    <source>
        <dbReference type="ARBA" id="ARBA00022723"/>
    </source>
</evidence>
<keyword evidence="4" id="KW-1185">Reference proteome</keyword>
<dbReference type="PANTHER" id="PTHR35848:SF9">
    <property type="entry name" value="SLL1358 PROTEIN"/>
    <property type="match status" value="1"/>
</dbReference>
<dbReference type="RefSeq" id="WP_007260764.1">
    <property type="nucleotide sequence ID" value="NZ_AOHZ01000081.1"/>
</dbReference>
<dbReference type="InterPro" id="IPR014710">
    <property type="entry name" value="RmlC-like_jellyroll"/>
</dbReference>
<feature type="domain" description="Cupin type-2" evidence="2">
    <location>
        <begin position="36"/>
        <end position="104"/>
    </location>
</feature>
<dbReference type="PANTHER" id="PTHR35848">
    <property type="entry name" value="OXALATE-BINDING PROTEIN"/>
    <property type="match status" value="1"/>
</dbReference>
<keyword evidence="1" id="KW-0479">Metal-binding</keyword>
<dbReference type="AlphaFoldDB" id="L9WRA5"/>
<protein>
    <recommendedName>
        <fullName evidence="2">Cupin type-2 domain-containing protein</fullName>
    </recommendedName>
</protein>
<accession>L9WRA5</accession>
<name>L9WRA5_9EURY</name>
<organism evidence="3 4">
    <name type="scientific">Natronolimnohabitans innermongolicus JCM 12255</name>
    <dbReference type="NCBI Taxonomy" id="1227499"/>
    <lineage>
        <taxon>Archaea</taxon>
        <taxon>Methanobacteriati</taxon>
        <taxon>Methanobacteriota</taxon>
        <taxon>Stenosarchaea group</taxon>
        <taxon>Halobacteria</taxon>
        <taxon>Halobacteriales</taxon>
        <taxon>Natrialbaceae</taxon>
        <taxon>Natronolimnohabitans</taxon>
    </lineage>
</organism>
<dbReference type="GO" id="GO:0046872">
    <property type="term" value="F:metal ion binding"/>
    <property type="evidence" value="ECO:0007669"/>
    <property type="project" value="UniProtKB-KW"/>
</dbReference>
<proteinExistence type="predicted"/>
<gene>
    <name evidence="3" type="ORF">C493_17516</name>
</gene>
<dbReference type="Gene3D" id="2.60.120.10">
    <property type="entry name" value="Jelly Rolls"/>
    <property type="match status" value="1"/>
</dbReference>
<evidence type="ECO:0000313" key="3">
    <source>
        <dbReference type="EMBL" id="ELY51751.1"/>
    </source>
</evidence>
<dbReference type="Proteomes" id="UP000011602">
    <property type="component" value="Unassembled WGS sequence"/>
</dbReference>
<dbReference type="OrthoDB" id="190812at2157"/>
<dbReference type="eggNOG" id="arCOG02998">
    <property type="taxonomic scope" value="Archaea"/>
</dbReference>
<dbReference type="PATRIC" id="fig|1227499.3.peg.3599"/>
<evidence type="ECO:0000259" key="2">
    <source>
        <dbReference type="Pfam" id="PF07883"/>
    </source>
</evidence>
<reference evidence="3 4" key="1">
    <citation type="journal article" date="2014" name="PLoS Genet.">
        <title>Phylogenetically driven sequencing of extremely halophilic archaea reveals strategies for static and dynamic osmo-response.</title>
        <authorList>
            <person name="Becker E.A."/>
            <person name="Seitzer P.M."/>
            <person name="Tritt A."/>
            <person name="Larsen D."/>
            <person name="Krusor M."/>
            <person name="Yao A.I."/>
            <person name="Wu D."/>
            <person name="Madern D."/>
            <person name="Eisen J.A."/>
            <person name="Darling A.E."/>
            <person name="Facciotti M.T."/>
        </authorList>
    </citation>
    <scope>NUCLEOTIDE SEQUENCE [LARGE SCALE GENOMIC DNA]</scope>
    <source>
        <strain evidence="3 4">JCM 12255</strain>
    </source>
</reference>
<dbReference type="SUPFAM" id="SSF51182">
    <property type="entry name" value="RmlC-like cupins"/>
    <property type="match status" value="1"/>
</dbReference>
<dbReference type="InterPro" id="IPR013096">
    <property type="entry name" value="Cupin_2"/>
</dbReference>